<evidence type="ECO:0000256" key="4">
    <source>
        <dbReference type="ARBA" id="ARBA00022741"/>
    </source>
</evidence>
<dbReference type="CDD" id="cd07962">
    <property type="entry name" value="Anticodon_Ia_Val"/>
    <property type="match status" value="1"/>
</dbReference>
<dbReference type="InterPro" id="IPR009008">
    <property type="entry name" value="Val/Leu/Ile-tRNA-synth_edit"/>
</dbReference>
<dbReference type="PANTHER" id="PTHR11946:SF93">
    <property type="entry name" value="VALINE--TRNA LIGASE, CHLOROPLASTIC_MITOCHONDRIAL 2"/>
    <property type="match status" value="1"/>
</dbReference>
<comment type="catalytic activity">
    <reaction evidence="8">
        <text>tRNA(Val) + L-valine + ATP = L-valyl-tRNA(Val) + AMP + diphosphate</text>
        <dbReference type="Rhea" id="RHEA:10704"/>
        <dbReference type="Rhea" id="RHEA-COMP:9672"/>
        <dbReference type="Rhea" id="RHEA-COMP:9708"/>
        <dbReference type="ChEBI" id="CHEBI:30616"/>
        <dbReference type="ChEBI" id="CHEBI:33019"/>
        <dbReference type="ChEBI" id="CHEBI:57762"/>
        <dbReference type="ChEBI" id="CHEBI:78442"/>
        <dbReference type="ChEBI" id="CHEBI:78537"/>
        <dbReference type="ChEBI" id="CHEBI:456215"/>
        <dbReference type="EC" id="6.1.1.9"/>
    </reaction>
</comment>
<dbReference type="InterPro" id="IPR002303">
    <property type="entry name" value="Valyl-tRNA_ligase"/>
</dbReference>
<dbReference type="InterPro" id="IPR009080">
    <property type="entry name" value="tRNAsynth_Ia_anticodon-bd"/>
</dbReference>
<gene>
    <name evidence="13" type="ORF">COY59_02745</name>
</gene>
<evidence type="ECO:0000256" key="2">
    <source>
        <dbReference type="ARBA" id="ARBA00022490"/>
    </source>
</evidence>
<dbReference type="InterPro" id="IPR033705">
    <property type="entry name" value="Anticodon_Ia_Val"/>
</dbReference>
<evidence type="ECO:0000313" key="13">
    <source>
        <dbReference type="EMBL" id="PIZ02855.1"/>
    </source>
</evidence>
<keyword evidence="5 10" id="KW-0067">ATP-binding</keyword>
<organism evidence="13 14">
    <name type="scientific">Candidatus Gottesmanbacteria bacterium CG_4_10_14_0_8_um_filter_37_24</name>
    <dbReference type="NCBI Taxonomy" id="1974574"/>
    <lineage>
        <taxon>Bacteria</taxon>
        <taxon>Candidatus Gottesmaniibacteriota</taxon>
    </lineage>
</organism>
<dbReference type="InterPro" id="IPR014729">
    <property type="entry name" value="Rossmann-like_a/b/a_fold"/>
</dbReference>
<dbReference type="Gene3D" id="3.40.50.620">
    <property type="entry name" value="HUPs"/>
    <property type="match status" value="2"/>
</dbReference>
<dbReference type="PANTHER" id="PTHR11946">
    <property type="entry name" value="VALYL-TRNA SYNTHETASES"/>
    <property type="match status" value="1"/>
</dbReference>
<dbReference type="NCBIfam" id="TIGR00422">
    <property type="entry name" value="valS"/>
    <property type="match status" value="1"/>
</dbReference>
<feature type="domain" description="Methionyl/Valyl/Leucyl/Isoleucyl-tRNA synthetase anticodon-binding" evidence="12">
    <location>
        <begin position="616"/>
        <end position="717"/>
    </location>
</feature>
<dbReference type="AlphaFoldDB" id="A0A2M7RS10"/>
<dbReference type="Gene3D" id="1.10.730.10">
    <property type="entry name" value="Isoleucyl-tRNA Synthetase, Domain 1"/>
    <property type="match status" value="1"/>
</dbReference>
<dbReference type="SUPFAM" id="SSF47323">
    <property type="entry name" value="Anticodon-binding domain of a subclass of class I aminoacyl-tRNA synthetases"/>
    <property type="match status" value="1"/>
</dbReference>
<dbReference type="PROSITE" id="PS00178">
    <property type="entry name" value="AA_TRNA_LIGASE_I"/>
    <property type="match status" value="1"/>
</dbReference>
<accession>A0A2M7RS10</accession>
<dbReference type="GO" id="GO:0005829">
    <property type="term" value="C:cytosol"/>
    <property type="evidence" value="ECO:0007669"/>
    <property type="project" value="TreeGrafter"/>
</dbReference>
<dbReference type="Proteomes" id="UP000231069">
    <property type="component" value="Unassembled WGS sequence"/>
</dbReference>
<evidence type="ECO:0000256" key="3">
    <source>
        <dbReference type="ARBA" id="ARBA00022598"/>
    </source>
</evidence>
<dbReference type="GO" id="GO:0004832">
    <property type="term" value="F:valine-tRNA ligase activity"/>
    <property type="evidence" value="ECO:0007669"/>
    <property type="project" value="UniProtKB-UniRule"/>
</dbReference>
<dbReference type="GO" id="GO:0002161">
    <property type="term" value="F:aminoacyl-tRNA deacylase activity"/>
    <property type="evidence" value="ECO:0007669"/>
    <property type="project" value="InterPro"/>
</dbReference>
<evidence type="ECO:0000256" key="8">
    <source>
        <dbReference type="ARBA" id="ARBA00047552"/>
    </source>
</evidence>
<keyword evidence="6 10" id="KW-0648">Protein biosynthesis</keyword>
<dbReference type="InterPro" id="IPR013155">
    <property type="entry name" value="M/V/L/I-tRNA-synth_anticd-bd"/>
</dbReference>
<dbReference type="InterPro" id="IPR002300">
    <property type="entry name" value="aa-tRNA-synth_Ia"/>
</dbReference>
<dbReference type="SUPFAM" id="SSF50677">
    <property type="entry name" value="ValRS/IleRS/LeuRS editing domain"/>
    <property type="match status" value="1"/>
</dbReference>
<dbReference type="Pfam" id="PF00133">
    <property type="entry name" value="tRNA-synt_1"/>
    <property type="match status" value="1"/>
</dbReference>
<keyword evidence="2" id="KW-0963">Cytoplasm</keyword>
<evidence type="ECO:0000256" key="6">
    <source>
        <dbReference type="ARBA" id="ARBA00022917"/>
    </source>
</evidence>
<dbReference type="Pfam" id="PF08264">
    <property type="entry name" value="Anticodon_1"/>
    <property type="match status" value="1"/>
</dbReference>
<evidence type="ECO:0000259" key="12">
    <source>
        <dbReference type="Pfam" id="PF08264"/>
    </source>
</evidence>
<reference evidence="14" key="1">
    <citation type="submission" date="2017-09" db="EMBL/GenBank/DDBJ databases">
        <title>Depth-based differentiation of microbial function through sediment-hosted aquifers and enrichment of novel symbionts in the deep terrestrial subsurface.</title>
        <authorList>
            <person name="Probst A.J."/>
            <person name="Ladd B."/>
            <person name="Jarett J.K."/>
            <person name="Geller-Mcgrath D.E."/>
            <person name="Sieber C.M.K."/>
            <person name="Emerson J.B."/>
            <person name="Anantharaman K."/>
            <person name="Thomas B.C."/>
            <person name="Malmstrom R."/>
            <person name="Stieglmeier M."/>
            <person name="Klingl A."/>
            <person name="Woyke T."/>
            <person name="Ryan C.M."/>
            <person name="Banfield J.F."/>
        </authorList>
    </citation>
    <scope>NUCLEOTIDE SEQUENCE [LARGE SCALE GENOMIC DNA]</scope>
</reference>
<evidence type="ECO:0000313" key="14">
    <source>
        <dbReference type="Proteomes" id="UP000231069"/>
    </source>
</evidence>
<dbReference type="PRINTS" id="PR00986">
    <property type="entry name" value="TRNASYNTHVAL"/>
</dbReference>
<dbReference type="SUPFAM" id="SSF52374">
    <property type="entry name" value="Nucleotidylyl transferase"/>
    <property type="match status" value="1"/>
</dbReference>
<evidence type="ECO:0000256" key="1">
    <source>
        <dbReference type="ARBA" id="ARBA00013169"/>
    </source>
</evidence>
<dbReference type="NCBIfam" id="NF004349">
    <property type="entry name" value="PRK05729.1"/>
    <property type="match status" value="1"/>
</dbReference>
<evidence type="ECO:0000256" key="5">
    <source>
        <dbReference type="ARBA" id="ARBA00022840"/>
    </source>
</evidence>
<evidence type="ECO:0000256" key="9">
    <source>
        <dbReference type="NCBIfam" id="TIGR00422"/>
    </source>
</evidence>
<keyword evidence="7 10" id="KW-0030">Aminoacyl-tRNA synthetase</keyword>
<dbReference type="EC" id="6.1.1.9" evidence="1 9"/>
<keyword evidence="4 10" id="KW-0547">Nucleotide-binding</keyword>
<feature type="domain" description="Aminoacyl-tRNA synthetase class Ia" evidence="11">
    <location>
        <begin position="17"/>
        <end position="563"/>
    </location>
</feature>
<protein>
    <recommendedName>
        <fullName evidence="1 9">Valine--tRNA ligase</fullName>
        <ecNumber evidence="1 9">6.1.1.9</ecNumber>
    </recommendedName>
</protein>
<dbReference type="EMBL" id="PFMK01000045">
    <property type="protein sequence ID" value="PIZ02855.1"/>
    <property type="molecule type" value="Genomic_DNA"/>
</dbReference>
<name>A0A2M7RS10_9BACT</name>
<keyword evidence="3 10" id="KW-0436">Ligase</keyword>
<comment type="similarity">
    <text evidence="10">Belongs to the class-I aminoacyl-tRNA synthetase family.</text>
</comment>
<proteinExistence type="inferred from homology"/>
<dbReference type="GO" id="GO:0005524">
    <property type="term" value="F:ATP binding"/>
    <property type="evidence" value="ECO:0007669"/>
    <property type="project" value="UniProtKB-KW"/>
</dbReference>
<sequence>MTISMDKVYKHQEVEKKWYSFWEKKGYFTPKINPSKKPFTIILPPPNANADLHLGHAMYVIEDIMIRYHRMLGSSTLWLPGTDHAGFETQYVFEKHLTKEGKSRFDYNREELYKMIWDFVQNNRGNMENQLRRLGFSLDWTKQVFTLDEKVIKIVYKTFKKLHNDGLLYRSKRLVNYCTKCGTGFSDLEVKYVERIDPLYYLKYGPFILATTRPETKFGDTAVAVHPSDKRYKKYVGKEFEVKGLLGDFKLSVIADEAVDPKFGTGVVKVTPAHDVTDFEMGLRHKLPMKQVIGYNGRLTDLTGPYHGMKVMAARIKVAEDLKAKGLIDHINEKYTHNVGTCYKCGNVIEPLPLPQWYVRVKPLTDPAIKAIREKSIVFTPKRFEKTAIQWLSNFHDWNISRQIVWGIRIPAWQCIDCGIESDWIVTEGNTPSSCPKCKGKNLIQDPDTFDTWFSSGQWPFATLQVNSMKNYEYFYPTSVMETGYDILPWWVCRMIMLGLYVTNKVPFRRVVLHGLVRDSKGQKMSKSKGNVINPLIMADTYSADALRMALIFGSALGNDLPMSEDKIRAMRNFTNKLWNMARFIKMNSEFIGKNNAESITFSQSSSRSKLHPDNKNILDKTDELIKSVTSDFEKYNFSRAADLLYEFIWHELADKYIESSKERLHNNDKETLSVLIYVFIQSLTLLHPFMPFITEEIKTQIDPENKMPLIITLWPEA</sequence>
<dbReference type="GO" id="GO:0006438">
    <property type="term" value="P:valyl-tRNA aminoacylation"/>
    <property type="evidence" value="ECO:0007669"/>
    <property type="project" value="UniProtKB-UniRule"/>
</dbReference>
<dbReference type="InterPro" id="IPR001412">
    <property type="entry name" value="aa-tRNA-synth_I_CS"/>
</dbReference>
<evidence type="ECO:0000259" key="11">
    <source>
        <dbReference type="Pfam" id="PF00133"/>
    </source>
</evidence>
<dbReference type="CDD" id="cd00817">
    <property type="entry name" value="ValRS_core"/>
    <property type="match status" value="1"/>
</dbReference>
<comment type="caution">
    <text evidence="13">The sequence shown here is derived from an EMBL/GenBank/DDBJ whole genome shotgun (WGS) entry which is preliminary data.</text>
</comment>
<evidence type="ECO:0000256" key="7">
    <source>
        <dbReference type="ARBA" id="ARBA00023146"/>
    </source>
</evidence>
<evidence type="ECO:0000256" key="10">
    <source>
        <dbReference type="RuleBase" id="RU363035"/>
    </source>
</evidence>